<evidence type="ECO:0000313" key="2">
    <source>
        <dbReference type="Proteomes" id="UP001560296"/>
    </source>
</evidence>
<evidence type="ECO:0000313" key="1">
    <source>
        <dbReference type="EMBL" id="MEX6503654.1"/>
    </source>
</evidence>
<sequence>MIDHLSTYATNYVATKTFYEQALAALGHSLQIELVAEWNPAFPTQRMCAFGPEGKPAFWVIEVKQAYTPRHVAFSAASRAAVQAFHQAALASGGSDNGKPGLRPLYHEHYFGAFAIDPDGNNVEAVCHLPETGRE</sequence>
<protein>
    <submittedName>
        <fullName evidence="1">VOC family protein</fullName>
    </submittedName>
</protein>
<dbReference type="Gene3D" id="3.10.180.10">
    <property type="entry name" value="2,3-Dihydroxybiphenyl 1,2-Dioxygenase, domain 1"/>
    <property type="match status" value="1"/>
</dbReference>
<dbReference type="Proteomes" id="UP001560296">
    <property type="component" value="Unassembled WGS sequence"/>
</dbReference>
<dbReference type="EMBL" id="JBFTEG010000014">
    <property type="protein sequence ID" value="MEX6503654.1"/>
    <property type="molecule type" value="Genomic_DNA"/>
</dbReference>
<accession>A0ABV3YX64</accession>
<dbReference type="InterPro" id="IPR029068">
    <property type="entry name" value="Glyas_Bleomycin-R_OHBP_Dase"/>
</dbReference>
<comment type="caution">
    <text evidence="1">The sequence shown here is derived from an EMBL/GenBank/DDBJ whole genome shotgun (WGS) entry which is preliminary data.</text>
</comment>
<dbReference type="CDD" id="cd07262">
    <property type="entry name" value="VOC_like"/>
    <property type="match status" value="1"/>
</dbReference>
<keyword evidence="2" id="KW-1185">Reference proteome</keyword>
<dbReference type="RefSeq" id="WP_369288598.1">
    <property type="nucleotide sequence ID" value="NZ_JBFTEG010000014.1"/>
</dbReference>
<reference evidence="1 2" key="1">
    <citation type="submission" date="2024-07" db="EMBL/GenBank/DDBJ databases">
        <authorList>
            <person name="Li M."/>
        </authorList>
    </citation>
    <scope>NUCLEOTIDE SEQUENCE [LARGE SCALE GENOMIC DNA]</scope>
    <source>
        <strain evidence="1 2">25A3E</strain>
    </source>
</reference>
<organism evidence="1 2">
    <name type="scientific">Pseudomonas zhanjiangensis</name>
    <dbReference type="NCBI Taxonomy" id="3239015"/>
    <lineage>
        <taxon>Bacteria</taxon>
        <taxon>Pseudomonadati</taxon>
        <taxon>Pseudomonadota</taxon>
        <taxon>Gammaproteobacteria</taxon>
        <taxon>Pseudomonadales</taxon>
        <taxon>Pseudomonadaceae</taxon>
        <taxon>Pseudomonas</taxon>
    </lineage>
</organism>
<dbReference type="PANTHER" id="PTHR35006">
    <property type="entry name" value="GLYOXALASE FAMILY PROTEIN (AFU_ORTHOLOGUE AFUA_5G14830)"/>
    <property type="match status" value="1"/>
</dbReference>
<dbReference type="SUPFAM" id="SSF54593">
    <property type="entry name" value="Glyoxalase/Bleomycin resistance protein/Dihydroxybiphenyl dioxygenase"/>
    <property type="match status" value="1"/>
</dbReference>
<name>A0ABV3YX64_9PSED</name>
<dbReference type="PANTHER" id="PTHR35006:SF2">
    <property type="entry name" value="GLYOXALASE FAMILY PROTEIN (AFU_ORTHOLOGUE AFUA_5G14830)"/>
    <property type="match status" value="1"/>
</dbReference>
<proteinExistence type="predicted"/>
<gene>
    <name evidence="1" type="ORF">AB5S05_16440</name>
</gene>